<keyword evidence="2" id="KW-1133">Transmembrane helix</keyword>
<dbReference type="InterPro" id="IPR001036">
    <property type="entry name" value="Acrflvin-R"/>
</dbReference>
<organism evidence="4 5">
    <name type="scientific">Flavobacterium xueshanense</name>
    <dbReference type="NCBI Taxonomy" id="935223"/>
    <lineage>
        <taxon>Bacteria</taxon>
        <taxon>Pseudomonadati</taxon>
        <taxon>Bacteroidota</taxon>
        <taxon>Flavobacteriia</taxon>
        <taxon>Flavobacteriales</taxon>
        <taxon>Flavobacteriaceae</taxon>
        <taxon>Flavobacterium</taxon>
    </lineage>
</organism>
<dbReference type="RefSeq" id="WP_091203168.1">
    <property type="nucleotide sequence ID" value="NZ_FONQ01000002.1"/>
</dbReference>
<dbReference type="Pfam" id="PF00873">
    <property type="entry name" value="ACR_tran"/>
    <property type="match status" value="1"/>
</dbReference>
<dbReference type="SUPFAM" id="SSF82714">
    <property type="entry name" value="Multidrug efflux transporter AcrB TolC docking domain, DN and DC subdomains"/>
    <property type="match status" value="2"/>
</dbReference>
<evidence type="ECO:0000256" key="2">
    <source>
        <dbReference type="SAM" id="Phobius"/>
    </source>
</evidence>
<dbReference type="Gene3D" id="3.30.70.1320">
    <property type="entry name" value="Multidrug efflux transporter AcrB pore domain like"/>
    <property type="match status" value="1"/>
</dbReference>
<reference evidence="5" key="1">
    <citation type="submission" date="2016-10" db="EMBL/GenBank/DDBJ databases">
        <authorList>
            <person name="Varghese N."/>
            <person name="Submissions S."/>
        </authorList>
    </citation>
    <scope>NUCLEOTIDE SEQUENCE [LARGE SCALE GENOMIC DNA]</scope>
    <source>
        <strain evidence="5">CGMCC 1.9227</strain>
    </source>
</reference>
<dbReference type="InterPro" id="IPR027463">
    <property type="entry name" value="AcrB_DN_DC_subdom"/>
</dbReference>
<dbReference type="Gene3D" id="1.20.1640.10">
    <property type="entry name" value="Multidrug efflux transporter AcrB transmembrane domain"/>
    <property type="match status" value="2"/>
</dbReference>
<evidence type="ECO:0000313" key="5">
    <source>
        <dbReference type="Proteomes" id="UP000198596"/>
    </source>
</evidence>
<feature type="transmembrane region" description="Helical" evidence="2">
    <location>
        <begin position="992"/>
        <end position="1015"/>
    </location>
</feature>
<dbReference type="PANTHER" id="PTHR32063:SF0">
    <property type="entry name" value="SWARMING MOTILITY PROTEIN SWRC"/>
    <property type="match status" value="1"/>
</dbReference>
<dbReference type="GO" id="GO:0042910">
    <property type="term" value="F:xenobiotic transmembrane transporter activity"/>
    <property type="evidence" value="ECO:0007669"/>
    <property type="project" value="TreeGrafter"/>
</dbReference>
<feature type="transmembrane region" description="Helical" evidence="2">
    <location>
        <begin position="458"/>
        <end position="484"/>
    </location>
</feature>
<feature type="transmembrane region" description="Helical" evidence="2">
    <location>
        <begin position="359"/>
        <end position="379"/>
    </location>
</feature>
<dbReference type="OrthoDB" id="9757876at2"/>
<accession>A0A1I2AQB6</accession>
<sequence>MKLAEISIKRPSLVIVLFTILTLGGLFSYSQLGYELIPKFETNVITVATIYPGASPSEIENTVTKKIEDAVASLENIKKLDSKSYESLSTVSITLNSGANVDISMNDAQRKINSIISELPDDAEAPSLTKFSLSDLPIMTIGANGKMDEAAFYDLIDKKIAPVLSRVAGVAQVNIIGGQEREIQVNLDAVKMQGYGLSVPQVQQNILTSNLDFPTGNIQTREQKILIRLAGKYKNVEELKNLVVSSKNGIQVRLGDIADVQDTQKITEKIARVDQKSAIILQIVKQSDANAVAVSEELLKAITALENDYKTTQLKLEVAKDSTVFTLEAADSVVHDLLIAVFLVAFVMLFFLHSIRNSLIVMVSIPASLIATFIGIYLLGYTLNLMSLLGLSLVVGILVDDAIVVLENIYRHMEMGKSRIRASYDGTAEIGGTVTSITLVIVVVFLPIAMSSGLVSNIITQFCVTVIISTLFSLLASFTIIPWLSSRYGKLEHIEGKNVFGRVILGFESYLTRFINWISGLLTWCLDHYKTTLAIVLFIFFSSIALVPAGFIGGEFFAASDSGEFLVQIEMPKDASLEQTNFMTQKAEAFLEKEEYVKSQITTVGQTSEGLGASQATAYKSEIDVKMIEQKDRSDEASVYAAKIKRKLEKVLVGAKVKTVPVGLLGTAEDATLGLIVTGSSLESAMAFAKKAEAELYKIPGATEIRLSVEDGNPEINVQVDRDKMAALGLSLQTVGMTMQTAYSGNTDGKFRAGEYEYDINIKYNAFDRKSINDVSNLIFINERGEQIKLSQFATVKEGSGPSQLERRDKTASVTVKGQNVGVPAGTIVAQWQEKIDQIKKPTGVNYIWGGDQENQSEGFGTLGIALLAAIILVYLVMVGLYDSFAHPFVVLFAIPLSFIGALLALALTNNTLNIFTILGLIMLIGLVCKNAIMLVDYTNQRRAAGETIRTALIQANHARLRPILMTTIAMVFGMVPIALASGAGAEWKNGLAWVIIGGLISSLFLTLIIVPVIYEIMEKLIAKFSKGEKVDYQAEMVADYNHIELSEDGFNPKHTV</sequence>
<feature type="transmembrane region" description="Helical" evidence="2">
    <location>
        <begin position="915"/>
        <end position="933"/>
    </location>
</feature>
<feature type="transmembrane region" description="Helical" evidence="2">
    <location>
        <begin position="427"/>
        <end position="446"/>
    </location>
</feature>
<dbReference type="Proteomes" id="UP000198596">
    <property type="component" value="Unassembled WGS sequence"/>
</dbReference>
<dbReference type="Gene3D" id="3.30.70.1440">
    <property type="entry name" value="Multidrug efflux transporter AcrB pore domain"/>
    <property type="match status" value="1"/>
</dbReference>
<dbReference type="Gene3D" id="3.30.2090.10">
    <property type="entry name" value="Multidrug efflux transporter AcrB TolC docking domain, DN and DC subdomains"/>
    <property type="match status" value="2"/>
</dbReference>
<dbReference type="AlphaFoldDB" id="A0A1I2AQB6"/>
<dbReference type="EMBL" id="FONQ01000002">
    <property type="protein sequence ID" value="SFE45917.1"/>
    <property type="molecule type" value="Genomic_DNA"/>
</dbReference>
<feature type="transmembrane region" description="Helical" evidence="2">
    <location>
        <begin position="860"/>
        <end position="882"/>
    </location>
</feature>
<dbReference type="PROSITE" id="PS50156">
    <property type="entry name" value="SSD"/>
    <property type="match status" value="1"/>
</dbReference>
<gene>
    <name evidence="4" type="ORF">SAMN04488131_10291</name>
</gene>
<name>A0A1I2AQB6_9FLAO</name>
<feature type="transmembrane region" description="Helical" evidence="2">
    <location>
        <begin position="333"/>
        <end position="352"/>
    </location>
</feature>
<dbReference type="PRINTS" id="PR00702">
    <property type="entry name" value="ACRIFLAVINRP"/>
</dbReference>
<dbReference type="Gene3D" id="3.30.70.1430">
    <property type="entry name" value="Multidrug efflux transporter AcrB pore domain"/>
    <property type="match status" value="2"/>
</dbReference>
<keyword evidence="5" id="KW-1185">Reference proteome</keyword>
<dbReference type="PANTHER" id="PTHR32063">
    <property type="match status" value="1"/>
</dbReference>
<feature type="transmembrane region" description="Helical" evidence="2">
    <location>
        <begin position="889"/>
        <end position="909"/>
    </location>
</feature>
<dbReference type="GO" id="GO:0005886">
    <property type="term" value="C:plasma membrane"/>
    <property type="evidence" value="ECO:0007669"/>
    <property type="project" value="TreeGrafter"/>
</dbReference>
<feature type="coiled-coil region" evidence="1">
    <location>
        <begin position="295"/>
        <end position="322"/>
    </location>
</feature>
<dbReference type="SUPFAM" id="SSF82693">
    <property type="entry name" value="Multidrug efflux transporter AcrB pore domain, PN1, PN2, PC1 and PC2 subdomains"/>
    <property type="match status" value="3"/>
</dbReference>
<dbReference type="InterPro" id="IPR000731">
    <property type="entry name" value="SSD"/>
</dbReference>
<feature type="transmembrane region" description="Helical" evidence="2">
    <location>
        <begin position="533"/>
        <end position="552"/>
    </location>
</feature>
<protein>
    <submittedName>
        <fullName evidence="4">Hydrophobic/amphiphilic exporter-1, HAE1 family</fullName>
    </submittedName>
</protein>
<dbReference type="SUPFAM" id="SSF82866">
    <property type="entry name" value="Multidrug efflux transporter AcrB transmembrane domain"/>
    <property type="match status" value="2"/>
</dbReference>
<feature type="domain" description="SSD" evidence="3">
    <location>
        <begin position="358"/>
        <end position="487"/>
    </location>
</feature>
<keyword evidence="1" id="KW-0175">Coiled coil</keyword>
<proteinExistence type="predicted"/>
<dbReference type="STRING" id="935223.SAMN04488131_10291"/>
<evidence type="ECO:0000259" key="3">
    <source>
        <dbReference type="PROSITE" id="PS50156"/>
    </source>
</evidence>
<evidence type="ECO:0000313" key="4">
    <source>
        <dbReference type="EMBL" id="SFE45917.1"/>
    </source>
</evidence>
<evidence type="ECO:0000256" key="1">
    <source>
        <dbReference type="SAM" id="Coils"/>
    </source>
</evidence>
<feature type="transmembrane region" description="Helical" evidence="2">
    <location>
        <begin position="964"/>
        <end position="986"/>
    </location>
</feature>
<keyword evidence="2" id="KW-0472">Membrane</keyword>
<keyword evidence="2" id="KW-0812">Transmembrane</keyword>